<dbReference type="EMBL" id="JAHFZB010000010">
    <property type="protein sequence ID" value="KAK6485126.1"/>
    <property type="molecule type" value="Genomic_DNA"/>
</dbReference>
<dbReference type="PROSITE" id="PS50082">
    <property type="entry name" value="WD_REPEATS_2"/>
    <property type="match status" value="4"/>
</dbReference>
<proteinExistence type="predicted"/>
<evidence type="ECO:0000259" key="6">
    <source>
        <dbReference type="PROSITE" id="PS50105"/>
    </source>
</evidence>
<reference evidence="8 9" key="1">
    <citation type="submission" date="2021-05" db="EMBL/GenBank/DDBJ databases">
        <authorList>
            <person name="Zahm M."/>
            <person name="Klopp C."/>
            <person name="Cabau C."/>
            <person name="Kuhl H."/>
            <person name="Suciu R."/>
            <person name="Ciorpac M."/>
            <person name="Holostenco D."/>
            <person name="Gessner J."/>
            <person name="Wuertz S."/>
            <person name="Hohne C."/>
            <person name="Stock M."/>
            <person name="Gislard M."/>
            <person name="Lluch J."/>
            <person name="Milhes M."/>
            <person name="Lampietro C."/>
            <person name="Lopez Roques C."/>
            <person name="Donnadieu C."/>
            <person name="Du K."/>
            <person name="Schartl M."/>
            <person name="Guiguen Y."/>
        </authorList>
    </citation>
    <scope>NUCLEOTIDE SEQUENCE [LARGE SCALE GENOMIC DNA]</scope>
    <source>
        <strain evidence="8">Hh-F2</strain>
        <tissue evidence="8">Blood</tissue>
    </source>
</reference>
<name>A0ABR0ZK22_HUSHU</name>
<dbReference type="PANTHER" id="PTHR46573:SF1">
    <property type="entry name" value="WD REPEAT, SAM AND U-BOX DOMAIN-CONTAINING PROTEIN 1"/>
    <property type="match status" value="1"/>
</dbReference>
<dbReference type="CDD" id="cd00200">
    <property type="entry name" value="WD40"/>
    <property type="match status" value="1"/>
</dbReference>
<dbReference type="PROSITE" id="PS50294">
    <property type="entry name" value="WD_REPEATS_REGION"/>
    <property type="match status" value="3"/>
</dbReference>
<dbReference type="SUPFAM" id="SSF57850">
    <property type="entry name" value="RING/U-box"/>
    <property type="match status" value="1"/>
</dbReference>
<dbReference type="InterPro" id="IPR013083">
    <property type="entry name" value="Znf_RING/FYVE/PHD"/>
</dbReference>
<evidence type="ECO:0000313" key="8">
    <source>
        <dbReference type="EMBL" id="KAK6485126.1"/>
    </source>
</evidence>
<dbReference type="InterPro" id="IPR036322">
    <property type="entry name" value="WD40_repeat_dom_sf"/>
</dbReference>
<feature type="repeat" description="WD" evidence="4">
    <location>
        <begin position="168"/>
        <end position="197"/>
    </location>
</feature>
<dbReference type="Gene3D" id="2.130.10.10">
    <property type="entry name" value="YVTN repeat-like/Quinoprotein amine dehydrogenase"/>
    <property type="match status" value="2"/>
</dbReference>
<dbReference type="Pfam" id="PF04564">
    <property type="entry name" value="U-box"/>
    <property type="match status" value="1"/>
</dbReference>
<dbReference type="Gene3D" id="1.10.150.50">
    <property type="entry name" value="Transcription Factor, Ets-1"/>
    <property type="match status" value="1"/>
</dbReference>
<dbReference type="InterPro" id="IPR052085">
    <property type="entry name" value="WD-SAM-U-box"/>
</dbReference>
<dbReference type="PANTHER" id="PTHR46573">
    <property type="entry name" value="WD REPEAT, SAM AND U-BOX DOMAIN-CONTAINING PROTEIN 1"/>
    <property type="match status" value="1"/>
</dbReference>
<dbReference type="SUPFAM" id="SSF50978">
    <property type="entry name" value="WD40 repeat-like"/>
    <property type="match status" value="1"/>
</dbReference>
<dbReference type="InterPro" id="IPR001680">
    <property type="entry name" value="WD40_rpt"/>
</dbReference>
<keyword evidence="2 4" id="KW-0853">WD repeat</keyword>
<dbReference type="SUPFAM" id="SSF47769">
    <property type="entry name" value="SAM/Pointed domain"/>
    <property type="match status" value="1"/>
</dbReference>
<dbReference type="InterPro" id="IPR015943">
    <property type="entry name" value="WD40/YVTN_repeat-like_dom_sf"/>
</dbReference>
<protein>
    <recommendedName>
        <fullName evidence="1">WD repeat, SAM and U-box domain-containing protein 1</fullName>
    </recommendedName>
</protein>
<feature type="compositionally biased region" description="Polar residues" evidence="5">
    <location>
        <begin position="385"/>
        <end position="398"/>
    </location>
</feature>
<dbReference type="Gene3D" id="3.30.40.10">
    <property type="entry name" value="Zinc/RING finger domain, C3HC4 (zinc finger)"/>
    <property type="match status" value="1"/>
</dbReference>
<dbReference type="Proteomes" id="UP001369086">
    <property type="component" value="Unassembled WGS sequence"/>
</dbReference>
<gene>
    <name evidence="8" type="ORF">HHUSO_G13073</name>
</gene>
<dbReference type="Pfam" id="PF07647">
    <property type="entry name" value="SAM_2"/>
    <property type="match status" value="1"/>
</dbReference>
<evidence type="ECO:0000313" key="9">
    <source>
        <dbReference type="Proteomes" id="UP001369086"/>
    </source>
</evidence>
<dbReference type="PRINTS" id="PR00320">
    <property type="entry name" value="GPROTEINBRPT"/>
</dbReference>
<evidence type="ECO:0000256" key="4">
    <source>
        <dbReference type="PROSITE-ProRule" id="PRU00221"/>
    </source>
</evidence>
<dbReference type="InterPro" id="IPR003613">
    <property type="entry name" value="Ubox_domain"/>
</dbReference>
<dbReference type="CDD" id="cd16655">
    <property type="entry name" value="RING-Ubox_WDSUB1-like"/>
    <property type="match status" value="1"/>
</dbReference>
<dbReference type="Pfam" id="PF00400">
    <property type="entry name" value="WD40"/>
    <property type="match status" value="7"/>
</dbReference>
<keyword evidence="3" id="KW-0677">Repeat</keyword>
<feature type="repeat" description="WD" evidence="4">
    <location>
        <begin position="113"/>
        <end position="154"/>
    </location>
</feature>
<evidence type="ECO:0000256" key="3">
    <source>
        <dbReference type="ARBA" id="ARBA00022737"/>
    </source>
</evidence>
<sequence>MYVLNFLVPKMTLAVCDVFGARDMFLHIPEVLVNTDDVVDTCVGEYLIEHATPVLIFPSITLKMATLICSLVDHSDDVNWCAFSSTCLATCSLDKTIRLYSIKDFSELPFSPLNGHGYAVHSCCFSSTGELLASCSTDGTTVLWSVNTGEIVTVLQHPGRSPVRICTFSPDSSCLVSGAADGTVALWAVHSNTLCSSAAVKEGSVVACSFAPCGQMFVTGSTNGDLCAWSCQMKQLCIVKTAHDLGVTCCHFSPQVCNGMERNSVYFQMASCGQDNNVKIWMVSQHVPSGCKFQLVHTLNGQSAPVLSCAFSSDGQLLVSGSVDKSVVIYDANKGIILDKLTNHERYVTACAFAPDMPLIATGSMDKTVTIWRIEDGTSFGGRVSQHSNKRSPVSNATAKKKCDSQNEEEKEKNLDAGFLKAQSRLCVSEWSEEAVSVWLCEEGLDELVNIFKANNIDGFELLSLNKEIVTNDLNIESLGLRNKVIRKIEELKEHLESVCTGIPGEFLCPINRELMKDPVIASDGYSYEREAIESWIHTKKHSSPITNLPLKSVLLTPNRTLKMAISSWKNCQ</sequence>
<feature type="repeat" description="WD" evidence="4">
    <location>
        <begin position="299"/>
        <end position="340"/>
    </location>
</feature>
<evidence type="ECO:0000256" key="1">
    <source>
        <dbReference type="ARBA" id="ARBA00020894"/>
    </source>
</evidence>
<evidence type="ECO:0000256" key="5">
    <source>
        <dbReference type="SAM" id="MobiDB-lite"/>
    </source>
</evidence>
<feature type="region of interest" description="Disordered" evidence="5">
    <location>
        <begin position="382"/>
        <end position="409"/>
    </location>
</feature>
<dbReference type="SMART" id="SM00454">
    <property type="entry name" value="SAM"/>
    <property type="match status" value="1"/>
</dbReference>
<feature type="repeat" description="WD" evidence="4">
    <location>
        <begin position="341"/>
        <end position="382"/>
    </location>
</feature>
<organism evidence="8 9">
    <name type="scientific">Huso huso</name>
    <name type="common">Beluga</name>
    <name type="synonym">Acipenser huso</name>
    <dbReference type="NCBI Taxonomy" id="61971"/>
    <lineage>
        <taxon>Eukaryota</taxon>
        <taxon>Metazoa</taxon>
        <taxon>Chordata</taxon>
        <taxon>Craniata</taxon>
        <taxon>Vertebrata</taxon>
        <taxon>Euteleostomi</taxon>
        <taxon>Actinopterygii</taxon>
        <taxon>Chondrostei</taxon>
        <taxon>Acipenseriformes</taxon>
        <taxon>Acipenseridae</taxon>
        <taxon>Huso</taxon>
    </lineage>
</organism>
<evidence type="ECO:0000259" key="7">
    <source>
        <dbReference type="PROSITE" id="PS51698"/>
    </source>
</evidence>
<keyword evidence="9" id="KW-1185">Reference proteome</keyword>
<evidence type="ECO:0000256" key="2">
    <source>
        <dbReference type="ARBA" id="ARBA00022574"/>
    </source>
</evidence>
<dbReference type="SMART" id="SM00320">
    <property type="entry name" value="WD40"/>
    <property type="match status" value="7"/>
</dbReference>
<dbReference type="PROSITE" id="PS51698">
    <property type="entry name" value="U_BOX"/>
    <property type="match status" value="1"/>
</dbReference>
<dbReference type="InterPro" id="IPR013761">
    <property type="entry name" value="SAM/pointed_sf"/>
</dbReference>
<accession>A0ABR0ZK22</accession>
<dbReference type="InterPro" id="IPR001660">
    <property type="entry name" value="SAM"/>
</dbReference>
<dbReference type="SMART" id="SM00504">
    <property type="entry name" value="Ubox"/>
    <property type="match status" value="1"/>
</dbReference>
<feature type="domain" description="SAM" evidence="6">
    <location>
        <begin position="431"/>
        <end position="495"/>
    </location>
</feature>
<dbReference type="PROSITE" id="PS50105">
    <property type="entry name" value="SAM_DOMAIN"/>
    <property type="match status" value="1"/>
</dbReference>
<comment type="caution">
    <text evidence="8">The sequence shown here is derived from an EMBL/GenBank/DDBJ whole genome shotgun (WGS) entry which is preliminary data.</text>
</comment>
<dbReference type="InterPro" id="IPR020472">
    <property type="entry name" value="WD40_PAC1"/>
</dbReference>
<feature type="domain" description="U-box" evidence="7">
    <location>
        <begin position="502"/>
        <end position="573"/>
    </location>
</feature>